<evidence type="ECO:0000256" key="1">
    <source>
        <dbReference type="SAM" id="MobiDB-lite"/>
    </source>
</evidence>
<gene>
    <name evidence="2" type="ORF">LCGC14_3162580</name>
</gene>
<proteinExistence type="predicted"/>
<comment type="caution">
    <text evidence="2">The sequence shown here is derived from an EMBL/GenBank/DDBJ whole genome shotgun (WGS) entry which is preliminary data.</text>
</comment>
<evidence type="ECO:0000313" key="2">
    <source>
        <dbReference type="EMBL" id="KKK46707.1"/>
    </source>
</evidence>
<reference evidence="2" key="1">
    <citation type="journal article" date="2015" name="Nature">
        <title>Complex archaea that bridge the gap between prokaryotes and eukaryotes.</title>
        <authorList>
            <person name="Spang A."/>
            <person name="Saw J.H."/>
            <person name="Jorgensen S.L."/>
            <person name="Zaremba-Niedzwiedzka K."/>
            <person name="Martijn J."/>
            <person name="Lind A.E."/>
            <person name="van Eijk R."/>
            <person name="Schleper C."/>
            <person name="Guy L."/>
            <person name="Ettema T.J."/>
        </authorList>
    </citation>
    <scope>NUCLEOTIDE SEQUENCE</scope>
</reference>
<dbReference type="AlphaFoldDB" id="A0A0F8VQX2"/>
<dbReference type="EMBL" id="LAZR01069944">
    <property type="protein sequence ID" value="KKK46707.1"/>
    <property type="molecule type" value="Genomic_DNA"/>
</dbReference>
<protein>
    <submittedName>
        <fullName evidence="2">Uncharacterized protein</fullName>
    </submittedName>
</protein>
<name>A0A0F8VQX2_9ZZZZ</name>
<sequence>MRTSEAFHKGKKDGRAGKEPSPSGGKTAYLTGYQIGRSEWEQEKLIQELSNKGETP</sequence>
<accession>A0A0F8VQX2</accession>
<feature type="region of interest" description="Disordered" evidence="1">
    <location>
        <begin position="1"/>
        <end position="29"/>
    </location>
</feature>
<organism evidence="2">
    <name type="scientific">marine sediment metagenome</name>
    <dbReference type="NCBI Taxonomy" id="412755"/>
    <lineage>
        <taxon>unclassified sequences</taxon>
        <taxon>metagenomes</taxon>
        <taxon>ecological metagenomes</taxon>
    </lineage>
</organism>
<feature type="compositionally biased region" description="Basic and acidic residues" evidence="1">
    <location>
        <begin position="1"/>
        <end position="18"/>
    </location>
</feature>